<evidence type="ECO:0000313" key="2">
    <source>
        <dbReference type="Proteomes" id="UP001230504"/>
    </source>
</evidence>
<dbReference type="Proteomes" id="UP001230504">
    <property type="component" value="Unassembled WGS sequence"/>
</dbReference>
<proteinExistence type="predicted"/>
<comment type="caution">
    <text evidence="1">The sequence shown here is derived from an EMBL/GenBank/DDBJ whole genome shotgun (WGS) entry which is preliminary data.</text>
</comment>
<sequence>MKRTASQLGNDLSSYSACRAFRKVVEGNPPMTPDFIQACTAMLIYDIKPPTSWPSSATAPYVKLLTTLRDTGYIGQPKVDKLLVGFGRLEKPVELEKPEKNKKTVQMCNASTQCNLLTPTTIKRQPTTVDDEPKLSDEQQKLIDWVSQYTDTKSFDSKMRYNLLLQRLADEKWVDLYSYAKHLTASDASHDERQTIFTNIIREMKARWSNRRTTLVPKFYDPRGYDVRLHGKTTADDNCTQPTTVDTGI</sequence>
<dbReference type="RefSeq" id="XP_060413110.1">
    <property type="nucleotide sequence ID" value="XM_060558060.1"/>
</dbReference>
<protein>
    <submittedName>
        <fullName evidence="1">Uncharacterized protein</fullName>
    </submittedName>
</protein>
<accession>A0AAD8PX54</accession>
<dbReference type="GeneID" id="85442300"/>
<reference evidence="1" key="1">
    <citation type="submission" date="2021-06" db="EMBL/GenBank/DDBJ databases">
        <title>Comparative genomics, transcriptomics and evolutionary studies reveal genomic signatures of adaptation to plant cell wall in hemibiotrophic fungi.</title>
        <authorList>
            <consortium name="DOE Joint Genome Institute"/>
            <person name="Baroncelli R."/>
            <person name="Diaz J.F."/>
            <person name="Benocci T."/>
            <person name="Peng M."/>
            <person name="Battaglia E."/>
            <person name="Haridas S."/>
            <person name="Andreopoulos W."/>
            <person name="Labutti K."/>
            <person name="Pangilinan J."/>
            <person name="Floch G.L."/>
            <person name="Makela M.R."/>
            <person name="Henrissat B."/>
            <person name="Grigoriev I.V."/>
            <person name="Crouch J.A."/>
            <person name="De Vries R.P."/>
            <person name="Sukno S.A."/>
            <person name="Thon M.R."/>
        </authorList>
    </citation>
    <scope>NUCLEOTIDE SEQUENCE</scope>
    <source>
        <strain evidence="1">CBS 125086</strain>
    </source>
</reference>
<dbReference type="AlphaFoldDB" id="A0AAD8PX54"/>
<keyword evidence="2" id="KW-1185">Reference proteome</keyword>
<name>A0AAD8PX54_9PEZI</name>
<organism evidence="1 2">
    <name type="scientific">Colletotrichum navitas</name>
    <dbReference type="NCBI Taxonomy" id="681940"/>
    <lineage>
        <taxon>Eukaryota</taxon>
        <taxon>Fungi</taxon>
        <taxon>Dikarya</taxon>
        <taxon>Ascomycota</taxon>
        <taxon>Pezizomycotina</taxon>
        <taxon>Sordariomycetes</taxon>
        <taxon>Hypocreomycetidae</taxon>
        <taxon>Glomerellales</taxon>
        <taxon>Glomerellaceae</taxon>
        <taxon>Colletotrichum</taxon>
        <taxon>Colletotrichum graminicola species complex</taxon>
    </lineage>
</organism>
<evidence type="ECO:0000313" key="1">
    <source>
        <dbReference type="EMBL" id="KAK1586152.1"/>
    </source>
</evidence>
<dbReference type="EMBL" id="JAHLJV010000038">
    <property type="protein sequence ID" value="KAK1586152.1"/>
    <property type="molecule type" value="Genomic_DNA"/>
</dbReference>
<gene>
    <name evidence="1" type="ORF">LY79DRAFT_556987</name>
</gene>